<evidence type="ECO:0000259" key="14">
    <source>
        <dbReference type="PROSITE" id="PS50011"/>
    </source>
</evidence>
<evidence type="ECO:0000313" key="15">
    <source>
        <dbReference type="EMBL" id="KAK1441537.1"/>
    </source>
</evidence>
<keyword evidence="4" id="KW-0808">Transferase</keyword>
<evidence type="ECO:0000256" key="1">
    <source>
        <dbReference type="ARBA" id="ARBA00004162"/>
    </source>
</evidence>
<dbReference type="FunFam" id="1.10.510.10:FF:000468">
    <property type="entry name" value="PTI1-like tyrosine-protein kinase 3"/>
    <property type="match status" value="1"/>
</dbReference>
<dbReference type="InterPro" id="IPR000719">
    <property type="entry name" value="Prot_kinase_dom"/>
</dbReference>
<evidence type="ECO:0000256" key="2">
    <source>
        <dbReference type="ARBA" id="ARBA00022475"/>
    </source>
</evidence>
<evidence type="ECO:0000313" key="16">
    <source>
        <dbReference type="Proteomes" id="UP001229421"/>
    </source>
</evidence>
<keyword evidence="2" id="KW-1003">Cell membrane</keyword>
<dbReference type="GO" id="GO:0004674">
    <property type="term" value="F:protein serine/threonine kinase activity"/>
    <property type="evidence" value="ECO:0007669"/>
    <property type="project" value="UniProtKB-KW"/>
</dbReference>
<dbReference type="GO" id="GO:0009506">
    <property type="term" value="C:plasmodesma"/>
    <property type="evidence" value="ECO:0007669"/>
    <property type="project" value="TreeGrafter"/>
</dbReference>
<accession>A0AAD8LNN3</accession>
<keyword evidence="12" id="KW-1015">Disulfide bond</keyword>
<gene>
    <name evidence="15" type="ORF">QVD17_07515</name>
</gene>
<feature type="binding site" evidence="13">
    <location>
        <position position="116"/>
    </location>
    <ligand>
        <name>ATP</name>
        <dbReference type="ChEBI" id="CHEBI:30616"/>
    </ligand>
</feature>
<feature type="domain" description="Protein kinase" evidence="14">
    <location>
        <begin position="86"/>
        <end position="364"/>
    </location>
</feature>
<keyword evidence="6" id="KW-0732">Signal</keyword>
<keyword evidence="3" id="KW-0723">Serine/threonine-protein kinase</keyword>
<dbReference type="CDD" id="cd14066">
    <property type="entry name" value="STKc_IRAK"/>
    <property type="match status" value="1"/>
</dbReference>
<evidence type="ECO:0000256" key="11">
    <source>
        <dbReference type="ARBA" id="ARBA00023136"/>
    </source>
</evidence>
<keyword evidence="16" id="KW-1185">Reference proteome</keyword>
<keyword evidence="10" id="KW-1133">Transmembrane helix</keyword>
<dbReference type="InterPro" id="IPR017441">
    <property type="entry name" value="Protein_kinase_ATP_BS"/>
</dbReference>
<evidence type="ECO:0000256" key="8">
    <source>
        <dbReference type="ARBA" id="ARBA00022777"/>
    </source>
</evidence>
<dbReference type="InterPro" id="IPR008271">
    <property type="entry name" value="Ser/Thr_kinase_AS"/>
</dbReference>
<dbReference type="SMART" id="SM00220">
    <property type="entry name" value="S_TKc"/>
    <property type="match status" value="2"/>
</dbReference>
<dbReference type="PROSITE" id="PS00108">
    <property type="entry name" value="PROTEIN_KINASE_ST"/>
    <property type="match status" value="1"/>
</dbReference>
<evidence type="ECO:0000256" key="7">
    <source>
        <dbReference type="ARBA" id="ARBA00022741"/>
    </source>
</evidence>
<keyword evidence="8" id="KW-0418">Kinase</keyword>
<dbReference type="FunFam" id="3.30.200.20:FF:000021">
    <property type="entry name" value="probable serine/threonine-protein kinase At1g54610"/>
    <property type="match status" value="1"/>
</dbReference>
<dbReference type="GO" id="GO:0005886">
    <property type="term" value="C:plasma membrane"/>
    <property type="evidence" value="ECO:0007669"/>
    <property type="project" value="UniProtKB-SubCell"/>
</dbReference>
<dbReference type="PROSITE" id="PS50011">
    <property type="entry name" value="PROTEIN_KINASE_DOM"/>
    <property type="match status" value="2"/>
</dbReference>
<dbReference type="InterPro" id="IPR011009">
    <property type="entry name" value="Kinase-like_dom_sf"/>
</dbReference>
<evidence type="ECO:0000256" key="12">
    <source>
        <dbReference type="ARBA" id="ARBA00023157"/>
    </source>
</evidence>
<protein>
    <recommendedName>
        <fullName evidence="14">Protein kinase domain-containing protein</fullName>
    </recommendedName>
</protein>
<evidence type="ECO:0000256" key="3">
    <source>
        <dbReference type="ARBA" id="ARBA00022527"/>
    </source>
</evidence>
<dbReference type="PANTHER" id="PTHR27003">
    <property type="entry name" value="OS07G0166700 PROTEIN"/>
    <property type="match status" value="1"/>
</dbReference>
<dbReference type="EMBL" id="JAUHHV010000001">
    <property type="protein sequence ID" value="KAK1441537.1"/>
    <property type="molecule type" value="Genomic_DNA"/>
</dbReference>
<dbReference type="InterPro" id="IPR001245">
    <property type="entry name" value="Ser-Thr/Tyr_kinase_cat_dom"/>
</dbReference>
<dbReference type="Pfam" id="PF07714">
    <property type="entry name" value="PK_Tyr_Ser-Thr"/>
    <property type="match status" value="1"/>
</dbReference>
<dbReference type="PROSITE" id="PS00107">
    <property type="entry name" value="PROTEIN_KINASE_ATP"/>
    <property type="match status" value="1"/>
</dbReference>
<dbReference type="FunFam" id="1.10.510.10:FF:000624">
    <property type="entry name" value="Mitogen-activated protein kinase"/>
    <property type="match status" value="1"/>
</dbReference>
<feature type="domain" description="Protein kinase" evidence="14">
    <location>
        <begin position="450"/>
        <end position="734"/>
    </location>
</feature>
<dbReference type="FunFam" id="3.30.200.20:FF:000039">
    <property type="entry name" value="receptor-like protein kinase FERONIA"/>
    <property type="match status" value="1"/>
</dbReference>
<evidence type="ECO:0000256" key="13">
    <source>
        <dbReference type="PROSITE-ProRule" id="PRU10141"/>
    </source>
</evidence>
<dbReference type="GO" id="GO:0051707">
    <property type="term" value="P:response to other organism"/>
    <property type="evidence" value="ECO:0007669"/>
    <property type="project" value="UniProtKB-ARBA"/>
</dbReference>
<evidence type="ECO:0000256" key="4">
    <source>
        <dbReference type="ARBA" id="ARBA00022679"/>
    </source>
</evidence>
<comment type="caution">
    <text evidence="15">The sequence shown here is derived from an EMBL/GenBank/DDBJ whole genome shotgun (WGS) entry which is preliminary data.</text>
</comment>
<dbReference type="InterPro" id="IPR045272">
    <property type="entry name" value="ANXUR1/2-like"/>
</dbReference>
<dbReference type="GO" id="GO:0005524">
    <property type="term" value="F:ATP binding"/>
    <property type="evidence" value="ECO:0007669"/>
    <property type="project" value="UniProtKB-UniRule"/>
</dbReference>
<dbReference type="Gene3D" id="3.30.200.20">
    <property type="entry name" value="Phosphorylase Kinase, domain 1"/>
    <property type="match status" value="2"/>
</dbReference>
<evidence type="ECO:0000256" key="6">
    <source>
        <dbReference type="ARBA" id="ARBA00022729"/>
    </source>
</evidence>
<evidence type="ECO:0000256" key="9">
    <source>
        <dbReference type="ARBA" id="ARBA00022840"/>
    </source>
</evidence>
<comment type="subcellular location">
    <subcellularLocation>
        <location evidence="1">Cell membrane</location>
        <topology evidence="1">Single-pass membrane protein</topology>
    </subcellularLocation>
</comment>
<sequence>MEIEMQRITKSAQVKGDYAFGSAFQRRLRIKIQLYLIGGVSDHQYLLLMQIMLPASSSNETASSFPTGLVCHRFQLSEIQSATQYFNERLLIGKGGFGKVYKGKMKNGTKTVVAIKRLEHGSAQGAAEFWAEVEMLSMLRHCNLVSLIGYCNDNEEMILVYEYMSNGTLEDHLHKLDTPLSFTQRLKICIGAARGLHYLHTGTGIEQGIIHRDVKSSNILLDNNWAAKISDFGLSRISPIDKPSTYVNTLIKGTFGYFDPEYFLTGKLTRKSDVFSFGVILLEVLCRKRAVDRSIDEEQWGLVGWAQDFLRGGKLKEIVDPYLMDQISLKCLNDYGKLVDGCLHTRLRLRVTMAEVVFGLESILALHERSSNSFPEAGIITFGKKLQKYFFSPEENYDNRNHNSGMPHTWHNNTPSDLVGKITAVGWPSWLAAVSEEALKGWLPRKASTFKNLRKISEGCFSVVYKAMDTQSGNVVALKKIKCDTSDPESVKMMAMEIVILRRLDHPNVIKLEGIVTSRASETLYLVFEYMDHDLAALSADTSMQFTESQVKHYMRQLFSGLKYCHDHQVLHRDLKGSDLLLNNNGALKIADFGSASFFDLIHEQPMTSFVATYWYQSPELLLGATEYGIGVDLWSAGCIFAGLLAKRPILDGHTVAEQLEKIYALCGSPPDEYWKTYKFPLESVYKPQLQYKRCLIKTFRDFPPSSLSLLDILLSVDPAKRQNAAYTLKSKFLSETS</sequence>
<dbReference type="GO" id="GO:0004714">
    <property type="term" value="F:transmembrane receptor protein tyrosine kinase activity"/>
    <property type="evidence" value="ECO:0007669"/>
    <property type="project" value="InterPro"/>
</dbReference>
<keyword evidence="7 13" id="KW-0547">Nucleotide-binding</keyword>
<evidence type="ECO:0000256" key="10">
    <source>
        <dbReference type="ARBA" id="ARBA00022989"/>
    </source>
</evidence>
<dbReference type="AlphaFoldDB" id="A0AAD8LNN3"/>
<organism evidence="15 16">
    <name type="scientific">Tagetes erecta</name>
    <name type="common">African marigold</name>
    <dbReference type="NCBI Taxonomy" id="13708"/>
    <lineage>
        <taxon>Eukaryota</taxon>
        <taxon>Viridiplantae</taxon>
        <taxon>Streptophyta</taxon>
        <taxon>Embryophyta</taxon>
        <taxon>Tracheophyta</taxon>
        <taxon>Spermatophyta</taxon>
        <taxon>Magnoliopsida</taxon>
        <taxon>eudicotyledons</taxon>
        <taxon>Gunneridae</taxon>
        <taxon>Pentapetalae</taxon>
        <taxon>asterids</taxon>
        <taxon>campanulids</taxon>
        <taxon>Asterales</taxon>
        <taxon>Asteraceae</taxon>
        <taxon>Asteroideae</taxon>
        <taxon>Heliantheae alliance</taxon>
        <taxon>Tageteae</taxon>
        <taxon>Tagetes</taxon>
    </lineage>
</organism>
<keyword evidence="11" id="KW-0472">Membrane</keyword>
<keyword evidence="5" id="KW-0812">Transmembrane</keyword>
<dbReference type="PANTHER" id="PTHR27003:SF342">
    <property type="entry name" value="TYROSINE-PROTEIN KINASE, CSF-1_PDGF RECEPTOR FAMILY-RELATED"/>
    <property type="match status" value="1"/>
</dbReference>
<dbReference type="SUPFAM" id="SSF56112">
    <property type="entry name" value="Protein kinase-like (PK-like)"/>
    <property type="match status" value="2"/>
</dbReference>
<dbReference type="Proteomes" id="UP001229421">
    <property type="component" value="Unassembled WGS sequence"/>
</dbReference>
<reference evidence="15" key="1">
    <citation type="journal article" date="2023" name="bioRxiv">
        <title>Improved chromosome-level genome assembly for marigold (Tagetes erecta).</title>
        <authorList>
            <person name="Jiang F."/>
            <person name="Yuan L."/>
            <person name="Wang S."/>
            <person name="Wang H."/>
            <person name="Xu D."/>
            <person name="Wang A."/>
            <person name="Fan W."/>
        </authorList>
    </citation>
    <scope>NUCLEOTIDE SEQUENCE</scope>
    <source>
        <strain evidence="15">WSJ</strain>
        <tissue evidence="15">Leaf</tissue>
    </source>
</reference>
<evidence type="ECO:0000256" key="5">
    <source>
        <dbReference type="ARBA" id="ARBA00022692"/>
    </source>
</evidence>
<dbReference type="Gene3D" id="1.10.510.10">
    <property type="entry name" value="Transferase(Phosphotransferase) domain 1"/>
    <property type="match status" value="2"/>
</dbReference>
<keyword evidence="9 13" id="KW-0067">ATP-binding</keyword>
<name>A0AAD8LNN3_TARER</name>
<dbReference type="Pfam" id="PF00069">
    <property type="entry name" value="Pkinase"/>
    <property type="match status" value="1"/>
</dbReference>
<proteinExistence type="predicted"/>